<reference evidence="3" key="1">
    <citation type="journal article" date="2014" name="Int. J. Syst. Evol. Microbiol.">
        <title>Complete genome sequence of Corynebacterium casei LMG S-19264T (=DSM 44701T), isolated from a smear-ripened cheese.</title>
        <authorList>
            <consortium name="US DOE Joint Genome Institute (JGI-PGF)"/>
            <person name="Walter F."/>
            <person name="Albersmeier A."/>
            <person name="Kalinowski J."/>
            <person name="Ruckert C."/>
        </authorList>
    </citation>
    <scope>NUCLEOTIDE SEQUENCE</scope>
    <source>
        <strain evidence="3">CGMCC 1.15179</strain>
    </source>
</reference>
<dbReference type="AlphaFoldDB" id="A0A8J2YF92"/>
<name>A0A8J2YF92_9BACL</name>
<sequence>MIDFTTYKAEWAGKKVKLVDPRNTSQSCSECGQIVKKSLDVQVHTCSCGYTEDRDVNAARNILFKAIGHTPEPKYGQLQLQLF</sequence>
<protein>
    <recommendedName>
        <fullName evidence="2">Cas12f1-like TNB domain-containing protein</fullName>
    </recommendedName>
</protein>
<keyword evidence="4" id="KW-1185">Reference proteome</keyword>
<reference evidence="3" key="2">
    <citation type="submission" date="2020-09" db="EMBL/GenBank/DDBJ databases">
        <authorList>
            <person name="Sun Q."/>
            <person name="Zhou Y."/>
        </authorList>
    </citation>
    <scope>NUCLEOTIDE SEQUENCE</scope>
    <source>
        <strain evidence="3">CGMCC 1.15179</strain>
    </source>
</reference>
<gene>
    <name evidence="3" type="ORF">GCM10011571_33770</name>
</gene>
<proteinExistence type="predicted"/>
<dbReference type="Pfam" id="PF07282">
    <property type="entry name" value="Cas12f1-like_TNB"/>
    <property type="match status" value="1"/>
</dbReference>
<comment type="caution">
    <text evidence="3">The sequence shown here is derived from an EMBL/GenBank/DDBJ whole genome shotgun (WGS) entry which is preliminary data.</text>
</comment>
<evidence type="ECO:0000313" key="4">
    <source>
        <dbReference type="Proteomes" id="UP000625210"/>
    </source>
</evidence>
<accession>A0A8J2YF92</accession>
<keyword evidence="1" id="KW-0238">DNA-binding</keyword>
<dbReference type="Proteomes" id="UP000625210">
    <property type="component" value="Unassembled WGS sequence"/>
</dbReference>
<evidence type="ECO:0000259" key="2">
    <source>
        <dbReference type="Pfam" id="PF07282"/>
    </source>
</evidence>
<dbReference type="GO" id="GO:0003677">
    <property type="term" value="F:DNA binding"/>
    <property type="evidence" value="ECO:0007669"/>
    <property type="project" value="UniProtKB-KW"/>
</dbReference>
<evidence type="ECO:0000313" key="3">
    <source>
        <dbReference type="EMBL" id="GGE28901.1"/>
    </source>
</evidence>
<dbReference type="EMBL" id="BMHQ01000019">
    <property type="protein sequence ID" value="GGE28901.1"/>
    <property type="molecule type" value="Genomic_DNA"/>
</dbReference>
<organism evidence="3 4">
    <name type="scientific">Marinithermofilum abyssi</name>
    <dbReference type="NCBI Taxonomy" id="1571185"/>
    <lineage>
        <taxon>Bacteria</taxon>
        <taxon>Bacillati</taxon>
        <taxon>Bacillota</taxon>
        <taxon>Bacilli</taxon>
        <taxon>Bacillales</taxon>
        <taxon>Thermoactinomycetaceae</taxon>
        <taxon>Marinithermofilum</taxon>
    </lineage>
</organism>
<evidence type="ECO:0000256" key="1">
    <source>
        <dbReference type="ARBA" id="ARBA00023125"/>
    </source>
</evidence>
<dbReference type="InterPro" id="IPR010095">
    <property type="entry name" value="Cas12f1-like_TNB"/>
</dbReference>
<feature type="domain" description="Cas12f1-like TNB" evidence="2">
    <location>
        <begin position="2"/>
        <end position="62"/>
    </location>
</feature>